<dbReference type="SUPFAM" id="SSF54236">
    <property type="entry name" value="Ubiquitin-like"/>
    <property type="match status" value="1"/>
</dbReference>
<dbReference type="InterPro" id="IPR003903">
    <property type="entry name" value="UIM_dom"/>
</dbReference>
<dbReference type="Gene3D" id="1.10.8.10">
    <property type="entry name" value="DNA helicase RuvA subunit, C-terminal domain"/>
    <property type="match status" value="1"/>
</dbReference>
<feature type="region of interest" description="Disordered" evidence="1">
    <location>
        <begin position="60"/>
        <end position="87"/>
    </location>
</feature>
<dbReference type="EMBL" id="CAICTM010000213">
    <property type="protein sequence ID" value="CAB9504941.1"/>
    <property type="molecule type" value="Genomic_DNA"/>
</dbReference>
<organism evidence="3 4">
    <name type="scientific">Seminavis robusta</name>
    <dbReference type="NCBI Taxonomy" id="568900"/>
    <lineage>
        <taxon>Eukaryota</taxon>
        <taxon>Sar</taxon>
        <taxon>Stramenopiles</taxon>
        <taxon>Ochrophyta</taxon>
        <taxon>Bacillariophyta</taxon>
        <taxon>Bacillariophyceae</taxon>
        <taxon>Bacillariophycidae</taxon>
        <taxon>Naviculales</taxon>
        <taxon>Naviculaceae</taxon>
        <taxon>Seminavis</taxon>
    </lineage>
</organism>
<dbReference type="AlphaFoldDB" id="A0A9N8H8D6"/>
<dbReference type="Proteomes" id="UP001153069">
    <property type="component" value="Unassembled WGS sequence"/>
</dbReference>
<dbReference type="InterPro" id="IPR018997">
    <property type="entry name" value="PUB_domain"/>
</dbReference>
<dbReference type="SUPFAM" id="SSF46934">
    <property type="entry name" value="UBA-like"/>
    <property type="match status" value="1"/>
</dbReference>
<dbReference type="PROSITE" id="PS50330">
    <property type="entry name" value="UIM"/>
    <property type="match status" value="1"/>
</dbReference>
<dbReference type="Gene3D" id="3.10.20.90">
    <property type="entry name" value="Phosphatidylinositol 3-kinase Catalytic Subunit, Chain A, domain 1"/>
    <property type="match status" value="1"/>
</dbReference>
<protein>
    <recommendedName>
        <fullName evidence="2">UBA domain-containing protein</fullName>
    </recommendedName>
</protein>
<reference evidence="3" key="1">
    <citation type="submission" date="2020-06" db="EMBL/GenBank/DDBJ databases">
        <authorList>
            <consortium name="Plant Systems Biology data submission"/>
        </authorList>
    </citation>
    <scope>NUCLEOTIDE SEQUENCE</scope>
    <source>
        <strain evidence="3">D6</strain>
    </source>
</reference>
<feature type="region of interest" description="Disordered" evidence="1">
    <location>
        <begin position="103"/>
        <end position="173"/>
    </location>
</feature>
<evidence type="ECO:0000256" key="1">
    <source>
        <dbReference type="SAM" id="MobiDB-lite"/>
    </source>
</evidence>
<dbReference type="PROSITE" id="PS50030">
    <property type="entry name" value="UBA"/>
    <property type="match status" value="1"/>
</dbReference>
<feature type="compositionally biased region" description="Low complexity" evidence="1">
    <location>
        <begin position="76"/>
        <end position="87"/>
    </location>
</feature>
<dbReference type="SUPFAM" id="SSF143503">
    <property type="entry name" value="PUG domain-like"/>
    <property type="match status" value="1"/>
</dbReference>
<dbReference type="CDD" id="cd14291">
    <property type="entry name" value="UBA1_NUB1_like"/>
    <property type="match status" value="1"/>
</dbReference>
<dbReference type="Pfam" id="PF00627">
    <property type="entry name" value="UBA"/>
    <property type="match status" value="1"/>
</dbReference>
<evidence type="ECO:0000259" key="2">
    <source>
        <dbReference type="PROSITE" id="PS50030"/>
    </source>
</evidence>
<dbReference type="InterPro" id="IPR036339">
    <property type="entry name" value="PUB-like_dom_sf"/>
</dbReference>
<dbReference type="OrthoDB" id="205028at2759"/>
<dbReference type="Gene3D" id="1.20.58.2190">
    <property type="match status" value="1"/>
</dbReference>
<dbReference type="SMART" id="SM00165">
    <property type="entry name" value="UBA"/>
    <property type="match status" value="1"/>
</dbReference>
<gene>
    <name evidence="3" type="ORF">SEMRO_214_G088680.1</name>
</gene>
<keyword evidence="4" id="KW-1185">Reference proteome</keyword>
<dbReference type="InterPro" id="IPR009060">
    <property type="entry name" value="UBA-like_sf"/>
</dbReference>
<proteinExistence type="predicted"/>
<dbReference type="Pfam" id="PF09409">
    <property type="entry name" value="PUB"/>
    <property type="match status" value="1"/>
</dbReference>
<evidence type="ECO:0000313" key="3">
    <source>
        <dbReference type="EMBL" id="CAB9504941.1"/>
    </source>
</evidence>
<feature type="domain" description="UBA" evidence="2">
    <location>
        <begin position="19"/>
        <end position="60"/>
    </location>
</feature>
<evidence type="ECO:0000313" key="4">
    <source>
        <dbReference type="Proteomes" id="UP001153069"/>
    </source>
</evidence>
<comment type="caution">
    <text evidence="3">The sequence shown here is derived from an EMBL/GenBank/DDBJ whole genome shotgun (WGS) entry which is preliminary data.</text>
</comment>
<dbReference type="CDD" id="cd09212">
    <property type="entry name" value="PUB"/>
    <property type="match status" value="1"/>
</dbReference>
<sequence length="420" mass="46167">MFRKLRDGISAAANALAGSTGEQQGVQSLQSMGFGATDARSALQACNGDVERAASMLLASNNQQQQQQHHHRGRPATTNNTNNTANSNDDEAALAAALQESLQTEEARQLEAARVASADQPPPPSAATVRAGEAAQLRAAQGRKTSKSPPRTTGIGAHHPAVKMPTKLEHRPKEEQLLRCADRMKTFPRAVDTLYIALTSIQKDPANDKFRKIDKTTAGFQRTLKPAPGAEDMLKAMNFVERGPSTLVLTRDRVDPALLYLGIGALETTRETPEYKKGKQKLQFEKQMLALLTQSDASETEAIARANHMSKCPTEPSDGKGALMQIKLNEDTTIRRRFDGDDTLEDILNWLGGHASALPNKILSREWSLMDMNRYPLAPMDCEEDRNKTLQFLGCWPSGRLEIAPSDEGWHQRKSIHVKM</sequence>
<dbReference type="InterPro" id="IPR015940">
    <property type="entry name" value="UBA"/>
</dbReference>
<dbReference type="InterPro" id="IPR029071">
    <property type="entry name" value="Ubiquitin-like_domsf"/>
</dbReference>
<name>A0A9N8H8D6_9STRA</name>
<accession>A0A9N8H8D6</accession>